<dbReference type="AlphaFoldDB" id="A0A7T5R2X6"/>
<reference evidence="1 2" key="1">
    <citation type="submission" date="2020-07" db="EMBL/GenBank/DDBJ databases">
        <title>Huge and variable diversity of episymbiotic CPR bacteria and DPANN archaea in groundwater ecosystems.</title>
        <authorList>
            <person name="He C.Y."/>
            <person name="Keren R."/>
            <person name="Whittaker M."/>
            <person name="Farag I.F."/>
            <person name="Doudna J."/>
            <person name="Cate J.H.D."/>
            <person name="Banfield J.F."/>
        </authorList>
    </citation>
    <scope>NUCLEOTIDE SEQUENCE [LARGE SCALE GENOMIC DNA]</scope>
    <source>
        <strain evidence="1">NC_groundwater_70_Ag_B-0.1um_54_66</strain>
    </source>
</reference>
<name>A0A7T5R2X6_9BACT</name>
<dbReference type="EMBL" id="CP066681">
    <property type="protein sequence ID" value="QQG36476.1"/>
    <property type="molecule type" value="Genomic_DNA"/>
</dbReference>
<accession>A0A7T5R2X6</accession>
<sequence length="249" mass="26309">MKPTHAAQQGNVLFLILIAVALFAALSYSATQGTRAGGTKSAQEDSQRVRGVEIIQYATFVAESVQRMKFRGVGDDALCFDAPLWGHSDYDHTGCATESNKVFSTVPGAGNVVWLKVPDGANAGEPWYVTGNTCVLSVGTLQNDDCNSDGNNGNEDIVMFLPNITKPLCLEINQQLGIDNPGGNPPRAAGDLWSNGMPVFAGSYSDGGRVDSGGSGDLNILRGQMFGCVEGGGTPPVGTYAYYHVLVRR</sequence>
<gene>
    <name evidence="1" type="ORF">HYS17_01405</name>
</gene>
<proteinExistence type="predicted"/>
<organism evidence="1 2">
    <name type="scientific">Micavibrio aeruginosavorus</name>
    <dbReference type="NCBI Taxonomy" id="349221"/>
    <lineage>
        <taxon>Bacteria</taxon>
        <taxon>Pseudomonadati</taxon>
        <taxon>Bdellovibrionota</taxon>
        <taxon>Bdellovibrionia</taxon>
        <taxon>Bdellovibrionales</taxon>
        <taxon>Pseudobdellovibrionaceae</taxon>
        <taxon>Micavibrio</taxon>
    </lineage>
</organism>
<evidence type="ECO:0000313" key="1">
    <source>
        <dbReference type="EMBL" id="QQG36476.1"/>
    </source>
</evidence>
<dbReference type="Proteomes" id="UP000595362">
    <property type="component" value="Chromosome"/>
</dbReference>
<protein>
    <submittedName>
        <fullName evidence="1">Uncharacterized protein</fullName>
    </submittedName>
</protein>
<evidence type="ECO:0000313" key="2">
    <source>
        <dbReference type="Proteomes" id="UP000595362"/>
    </source>
</evidence>